<dbReference type="Proteomes" id="UP001234495">
    <property type="component" value="Unassembled WGS sequence"/>
</dbReference>
<protein>
    <submittedName>
        <fullName evidence="3">Homoserine kinase type II</fullName>
        <ecNumber evidence="3">2.7.1.39</ecNumber>
    </submittedName>
</protein>
<feature type="domain" description="Aminoglycoside phosphotransferase" evidence="2">
    <location>
        <begin position="17"/>
        <end position="248"/>
    </location>
</feature>
<dbReference type="InterPro" id="IPR050249">
    <property type="entry name" value="Pseudomonas-type_ThrB"/>
</dbReference>
<dbReference type="InterPro" id="IPR011009">
    <property type="entry name" value="Kinase-like_dom_sf"/>
</dbReference>
<keyword evidence="3" id="KW-0808">Transferase</keyword>
<dbReference type="PANTHER" id="PTHR21064:SF6">
    <property type="entry name" value="AMINOGLYCOSIDE PHOSPHOTRANSFERASE DOMAIN-CONTAINING PROTEIN"/>
    <property type="match status" value="1"/>
</dbReference>
<evidence type="ECO:0000313" key="4">
    <source>
        <dbReference type="Proteomes" id="UP001234495"/>
    </source>
</evidence>
<dbReference type="InterPro" id="IPR002575">
    <property type="entry name" value="Aminoglycoside_PTrfase"/>
</dbReference>
<dbReference type="SUPFAM" id="SSF56112">
    <property type="entry name" value="Protein kinase-like (PK-like)"/>
    <property type="match status" value="1"/>
</dbReference>
<dbReference type="GO" id="GO:0004413">
    <property type="term" value="F:homoserine kinase activity"/>
    <property type="evidence" value="ECO:0007669"/>
    <property type="project" value="UniProtKB-EC"/>
</dbReference>
<comment type="caution">
    <text evidence="3">The sequence shown here is derived from an EMBL/GenBank/DDBJ whole genome shotgun (WGS) entry which is preliminary data.</text>
</comment>
<comment type="similarity">
    <text evidence="1">Belongs to the pseudomonas-type ThrB family.</text>
</comment>
<gene>
    <name evidence="3" type="ORF">J2S19_004561</name>
</gene>
<name>A0ABT9ZLT1_9BACI</name>
<dbReference type="Gene3D" id="3.90.1200.10">
    <property type="match status" value="1"/>
</dbReference>
<dbReference type="EMBL" id="JAUSUD010000033">
    <property type="protein sequence ID" value="MDQ0233219.1"/>
    <property type="molecule type" value="Genomic_DNA"/>
</dbReference>
<evidence type="ECO:0000313" key="3">
    <source>
        <dbReference type="EMBL" id="MDQ0233219.1"/>
    </source>
</evidence>
<sequence length="333" mass="38364">MDLKLICNTWDIGRIIEIREINQGFMNKTYSIITEDNSYILRIYESESDITKVRREYLILEYLSNCQLSFEVPTFIMNHTGDYLYQSSENGTISILMPLLKGINPDLSDAKQAYEAGKALGELNKALSRLSEDVYKDLGRNPAYDQFRQFHPLIKGIDKIVDHLPTSIAKKHELHKIFQQLDKEIDNSYYHLLGKQYIHGDYTSGNILSIKGKITGIIDFEFCCYDVRPMDLAIALGGGPTALWEMDQSLTNIGMLTKGYVSVTPLTENELLYIPFLIRLRRAAMFVYFTARYVKGLDSENWMIGIIDWILASEAWLIDNKDRLIDKIIQQSR</sequence>
<keyword evidence="4" id="KW-1185">Reference proteome</keyword>
<evidence type="ECO:0000256" key="1">
    <source>
        <dbReference type="ARBA" id="ARBA00038240"/>
    </source>
</evidence>
<organism evidence="3 4">
    <name type="scientific">Metabacillus malikii</name>
    <dbReference type="NCBI Taxonomy" id="1504265"/>
    <lineage>
        <taxon>Bacteria</taxon>
        <taxon>Bacillati</taxon>
        <taxon>Bacillota</taxon>
        <taxon>Bacilli</taxon>
        <taxon>Bacillales</taxon>
        <taxon>Bacillaceae</taxon>
        <taxon>Metabacillus</taxon>
    </lineage>
</organism>
<dbReference type="EC" id="2.7.1.39" evidence="3"/>
<proteinExistence type="inferred from homology"/>
<keyword evidence="3" id="KW-0418">Kinase</keyword>
<dbReference type="RefSeq" id="WP_307346222.1">
    <property type="nucleotide sequence ID" value="NZ_JAUSUD010000033.1"/>
</dbReference>
<dbReference type="PANTHER" id="PTHR21064">
    <property type="entry name" value="AMINOGLYCOSIDE PHOSPHOTRANSFERASE DOMAIN-CONTAINING PROTEIN-RELATED"/>
    <property type="match status" value="1"/>
</dbReference>
<evidence type="ECO:0000259" key="2">
    <source>
        <dbReference type="Pfam" id="PF01636"/>
    </source>
</evidence>
<dbReference type="Pfam" id="PF01636">
    <property type="entry name" value="APH"/>
    <property type="match status" value="1"/>
</dbReference>
<accession>A0ABT9ZLT1</accession>
<dbReference type="Gene3D" id="3.30.200.20">
    <property type="entry name" value="Phosphorylase Kinase, domain 1"/>
    <property type="match status" value="1"/>
</dbReference>
<reference evidence="3 4" key="1">
    <citation type="submission" date="2023-07" db="EMBL/GenBank/DDBJ databases">
        <title>Genomic Encyclopedia of Type Strains, Phase IV (KMG-IV): sequencing the most valuable type-strain genomes for metagenomic binning, comparative biology and taxonomic classification.</title>
        <authorList>
            <person name="Goeker M."/>
        </authorList>
    </citation>
    <scope>NUCLEOTIDE SEQUENCE [LARGE SCALE GENOMIC DNA]</scope>
    <source>
        <strain evidence="3 4">DSM 29005</strain>
    </source>
</reference>